<dbReference type="RefSeq" id="XP_005097711.1">
    <property type="nucleotide sequence ID" value="XM_005097654.3"/>
</dbReference>
<keyword evidence="7" id="KW-0999">Mitochondrion inner membrane</keyword>
<evidence type="ECO:0000313" key="13">
    <source>
        <dbReference type="RefSeq" id="XP_005097711.1"/>
    </source>
</evidence>
<keyword evidence="5" id="KW-0813">Transport</keyword>
<keyword evidence="6" id="KW-0679">Respiratory chain</keyword>
<evidence type="ECO:0000256" key="11">
    <source>
        <dbReference type="ARBA" id="ARBA00023136"/>
    </source>
</evidence>
<evidence type="ECO:0000256" key="9">
    <source>
        <dbReference type="ARBA" id="ARBA00022982"/>
    </source>
</evidence>
<keyword evidence="8" id="KW-0809">Transit peptide</keyword>
<comment type="subcellular location">
    <subcellularLocation>
        <location evidence="2">Mitochondrion inner membrane</location>
        <topology evidence="2">Peripheral membrane protein</topology>
        <orientation evidence="2">Matrix side</orientation>
    </subcellularLocation>
</comment>
<keyword evidence="12" id="KW-1185">Reference proteome</keyword>
<dbReference type="Proteomes" id="UP000694888">
    <property type="component" value="Unplaced"/>
</dbReference>
<evidence type="ECO:0000256" key="3">
    <source>
        <dbReference type="ARBA" id="ARBA00005923"/>
    </source>
</evidence>
<sequence length="97" mass="11258">MSVVLGKLRPLAALLRNRGQLPVLSSTRRNAATLYRAHLVKDPPAIHYVGEAMSFFLWYWILYHCYFEFDHLVPDHVYPDPSKFTDEELGIPPDDEE</sequence>
<name>A0ABM0JNB3_APLCA</name>
<comment type="function">
    <text evidence="1">Accessory subunit of the mitochondrial membrane respiratory chain NADH dehydrogenase (Complex I), that is believed not to be involved in catalysis. Complex I functions in the transfer of electrons from NADH to the respiratory chain. The immediate electron acceptor for the enzyme is believed to be ubiquinone.</text>
</comment>
<dbReference type="Pfam" id="PF14813">
    <property type="entry name" value="NADH_B2"/>
    <property type="match status" value="1"/>
</dbReference>
<comment type="similarity">
    <text evidence="3">Belongs to the complex I NDUFB2 subunit family.</text>
</comment>
<evidence type="ECO:0000256" key="10">
    <source>
        <dbReference type="ARBA" id="ARBA00023128"/>
    </source>
</evidence>
<reference evidence="13" key="1">
    <citation type="submission" date="2025-08" db="UniProtKB">
        <authorList>
            <consortium name="RefSeq"/>
        </authorList>
    </citation>
    <scope>IDENTIFICATION</scope>
</reference>
<comment type="subunit">
    <text evidence="4">Complex I is composed of 45 different subunits.</text>
</comment>
<organism evidence="12 13">
    <name type="scientific">Aplysia californica</name>
    <name type="common">California sea hare</name>
    <dbReference type="NCBI Taxonomy" id="6500"/>
    <lineage>
        <taxon>Eukaryota</taxon>
        <taxon>Metazoa</taxon>
        <taxon>Spiralia</taxon>
        <taxon>Lophotrochozoa</taxon>
        <taxon>Mollusca</taxon>
        <taxon>Gastropoda</taxon>
        <taxon>Heterobranchia</taxon>
        <taxon>Euthyneura</taxon>
        <taxon>Tectipleura</taxon>
        <taxon>Aplysiida</taxon>
        <taxon>Aplysioidea</taxon>
        <taxon>Aplysiidae</taxon>
        <taxon>Aplysia</taxon>
    </lineage>
</organism>
<evidence type="ECO:0000256" key="5">
    <source>
        <dbReference type="ARBA" id="ARBA00022448"/>
    </source>
</evidence>
<evidence type="ECO:0000256" key="7">
    <source>
        <dbReference type="ARBA" id="ARBA00022792"/>
    </source>
</evidence>
<keyword evidence="9" id="KW-0249">Electron transport</keyword>
<dbReference type="PANTHER" id="PTHR15223:SF1">
    <property type="entry name" value="NADH DEHYDROGENASE [UBIQUINONE] 1 BETA SUBCOMPLEX SUBUNIT 2, MITOCHONDRIAL"/>
    <property type="match status" value="1"/>
</dbReference>
<evidence type="ECO:0000256" key="8">
    <source>
        <dbReference type="ARBA" id="ARBA00022946"/>
    </source>
</evidence>
<keyword evidence="11" id="KW-0472">Membrane</keyword>
<evidence type="ECO:0000256" key="1">
    <source>
        <dbReference type="ARBA" id="ARBA00003195"/>
    </source>
</evidence>
<evidence type="ECO:0000256" key="2">
    <source>
        <dbReference type="ARBA" id="ARBA00004443"/>
    </source>
</evidence>
<protein>
    <submittedName>
        <fullName evidence="13">NADH dehydrogenase [ubiquinone] 1 beta subcomplex subunit 2, mitochondrial</fullName>
    </submittedName>
</protein>
<keyword evidence="10" id="KW-0496">Mitochondrion</keyword>
<evidence type="ECO:0000256" key="4">
    <source>
        <dbReference type="ARBA" id="ARBA00011533"/>
    </source>
</evidence>
<dbReference type="GeneID" id="101855945"/>
<gene>
    <name evidence="13" type="primary">LOC101855945</name>
</gene>
<dbReference type="InterPro" id="IPR026627">
    <property type="entry name" value="NDUFB2_animal"/>
</dbReference>
<accession>A0ABM0JNB3</accession>
<evidence type="ECO:0000256" key="6">
    <source>
        <dbReference type="ARBA" id="ARBA00022660"/>
    </source>
</evidence>
<evidence type="ECO:0000313" key="12">
    <source>
        <dbReference type="Proteomes" id="UP000694888"/>
    </source>
</evidence>
<dbReference type="PANTHER" id="PTHR15223">
    <property type="entry name" value="NADH-UBIQUINONE OXIDOREDUCTASE AGGG SUBUNIT"/>
    <property type="match status" value="1"/>
</dbReference>
<proteinExistence type="inferred from homology"/>